<protein>
    <submittedName>
        <fullName evidence="13">TonB-dependent receptor</fullName>
    </submittedName>
</protein>
<dbReference type="InterPro" id="IPR010104">
    <property type="entry name" value="TonB_rcpt_bac"/>
</dbReference>
<feature type="domain" description="TonB-dependent receptor-like beta-barrel" evidence="11">
    <location>
        <begin position="413"/>
        <end position="908"/>
    </location>
</feature>
<dbReference type="CDD" id="cd01347">
    <property type="entry name" value="ligand_gated_channel"/>
    <property type="match status" value="1"/>
</dbReference>
<dbReference type="Gene3D" id="2.60.40.1120">
    <property type="entry name" value="Carboxypeptidase-like, regulatory domain"/>
    <property type="match status" value="1"/>
</dbReference>
<keyword evidence="14" id="KW-1185">Reference proteome</keyword>
<evidence type="ECO:0000256" key="9">
    <source>
        <dbReference type="RuleBase" id="RU003357"/>
    </source>
</evidence>
<keyword evidence="10" id="KW-0732">Signal</keyword>
<evidence type="ECO:0000313" key="14">
    <source>
        <dbReference type="Proteomes" id="UP001529085"/>
    </source>
</evidence>
<dbReference type="PANTHER" id="PTHR40980">
    <property type="entry name" value="PLUG DOMAIN-CONTAINING PROTEIN"/>
    <property type="match status" value="1"/>
</dbReference>
<dbReference type="InterPro" id="IPR012910">
    <property type="entry name" value="Plug_dom"/>
</dbReference>
<dbReference type="Pfam" id="PF13715">
    <property type="entry name" value="CarbopepD_reg_2"/>
    <property type="match status" value="1"/>
</dbReference>
<dbReference type="PROSITE" id="PS52016">
    <property type="entry name" value="TONB_DEPENDENT_REC_3"/>
    <property type="match status" value="1"/>
</dbReference>
<dbReference type="PANTHER" id="PTHR40980:SF4">
    <property type="entry name" value="TONB-DEPENDENT RECEPTOR-LIKE BETA-BARREL DOMAIN-CONTAINING PROTEIN"/>
    <property type="match status" value="1"/>
</dbReference>
<evidence type="ECO:0000256" key="8">
    <source>
        <dbReference type="PROSITE-ProRule" id="PRU01360"/>
    </source>
</evidence>
<keyword evidence="6 8" id="KW-0472">Membrane</keyword>
<dbReference type="SUPFAM" id="SSF49464">
    <property type="entry name" value="Carboxypeptidase regulatory domain-like"/>
    <property type="match status" value="1"/>
</dbReference>
<evidence type="ECO:0000256" key="7">
    <source>
        <dbReference type="ARBA" id="ARBA00023237"/>
    </source>
</evidence>
<keyword evidence="13" id="KW-0675">Receptor</keyword>
<dbReference type="InterPro" id="IPR000531">
    <property type="entry name" value="Beta-barrel_TonB"/>
</dbReference>
<keyword evidence="2 8" id="KW-0813">Transport</keyword>
<keyword evidence="3 8" id="KW-1134">Transmembrane beta strand</keyword>
<sequence length="944" mass="106093">MKHYFTLLLLTISFFGLAQSGNLQGVITDKDGITIPGATVSVASLNKGTVTDFNGKYVLVNIPEGKHTITVKYLGFSDVTQDIDIVADQTVALNFTLNSEDTELKEVTISGFGLSGQARALNTQKNKQNITNVVSTDQIGKFPDANIGDAVKRIPGITMQVDQGEARNIIVRGLSPQLNSVTLNGSRIPSAEGDNRNVQMDLIPSDMIQTIEVNKAVTPDMDADALGGSVNLITRTSPQGFRLSATVGSGLNFITDKRILNGSFLVGDRSKNDKFGWMVSASINDNDFGSDNVEAEWTDEFEFNNGDADNLEAVDVNPYANVFEIREYLVQRVRRSFSANLDYKFDDNNSVYFKSIYNWRDDRENRFRLEHEILDGEDIEAGDFSVDGNGNLTMFPVEAKRQSKGGINNDRNKNRRLEDQRMQNYSLGGEHLLSNVQLDWMASFAKASEERLNERYLEYESEYAINFNNNQDKPLFSPTNPADASFADFEFGELTEENQYTEEEDINIFVNAQLPLSVIDGNDGFLKFGAKTRLKNKNRTNGFIEYSDETGALEFLGMVPTRSYSDTDFLAGSQYQIGTFASPEFLGSINLNDTNLFEAEDLPEEYATANFDVNENVYAGYAMLNQNITDKLSVLAGVRLEHTSIESTGNELVFNEDGDVDGIAEVKDENSYTNILPGVHFKYDITDNTVLRFAWTNTLARPNYVDLVPYREINNEDEEIFLGNSELDPTTSMNFDFMAEHYFKSVGIVSGGLFYKSISDFTYVFQSEDENGYEVYQPLNGDDASVFGAEVSFQRRLDFLPGFAKNFSIYLNYTYLTSSADGIRNEDGEKRTDLDLPQTSPNMFNGSLGYAGKKFSLRLSANYSDAYIDEIGGNAFEDRYYDQQFFLDFNANVALNNNLSLYLNLNNITNQPLRYYQGVSSRTMQMEYYDMRLTFGLKYDLFKK</sequence>
<name>A0ABT6G265_9FLAO</name>
<dbReference type="Proteomes" id="UP001529085">
    <property type="component" value="Unassembled WGS sequence"/>
</dbReference>
<dbReference type="InterPro" id="IPR036942">
    <property type="entry name" value="Beta-barrel_TonB_sf"/>
</dbReference>
<evidence type="ECO:0000259" key="11">
    <source>
        <dbReference type="Pfam" id="PF00593"/>
    </source>
</evidence>
<comment type="similarity">
    <text evidence="8 9">Belongs to the TonB-dependent receptor family.</text>
</comment>
<keyword evidence="4 8" id="KW-0812">Transmembrane</keyword>
<reference evidence="13 14" key="1">
    <citation type="submission" date="2023-03" db="EMBL/GenBank/DDBJ databases">
        <title>Strain YYF002 represents a novel species in the genus Winogradskyella isolated from seawater.</title>
        <authorList>
            <person name="Fu Z.-Y."/>
        </authorList>
    </citation>
    <scope>NUCLEOTIDE SEQUENCE [LARGE SCALE GENOMIC DNA]</scope>
    <source>
        <strain evidence="13 14">YYF002</strain>
    </source>
</reference>
<evidence type="ECO:0000256" key="1">
    <source>
        <dbReference type="ARBA" id="ARBA00004571"/>
    </source>
</evidence>
<dbReference type="EMBL" id="JARSBN010000004">
    <property type="protein sequence ID" value="MDG4716140.1"/>
    <property type="molecule type" value="Genomic_DNA"/>
</dbReference>
<accession>A0ABT6G265</accession>
<dbReference type="InterPro" id="IPR008969">
    <property type="entry name" value="CarboxyPept-like_regulatory"/>
</dbReference>
<evidence type="ECO:0000256" key="2">
    <source>
        <dbReference type="ARBA" id="ARBA00022448"/>
    </source>
</evidence>
<dbReference type="RefSeq" id="WP_278005585.1">
    <property type="nucleotide sequence ID" value="NZ_JARSBN010000004.1"/>
</dbReference>
<gene>
    <name evidence="13" type="ORF">P7122_09670</name>
</gene>
<evidence type="ECO:0000256" key="5">
    <source>
        <dbReference type="ARBA" id="ARBA00023077"/>
    </source>
</evidence>
<organism evidence="13 14">
    <name type="scientific">Winogradskyella marincola</name>
    <dbReference type="NCBI Taxonomy" id="3037795"/>
    <lineage>
        <taxon>Bacteria</taxon>
        <taxon>Pseudomonadati</taxon>
        <taxon>Bacteroidota</taxon>
        <taxon>Flavobacteriia</taxon>
        <taxon>Flavobacteriales</taxon>
        <taxon>Flavobacteriaceae</taxon>
        <taxon>Winogradskyella</taxon>
    </lineage>
</organism>
<evidence type="ECO:0000256" key="4">
    <source>
        <dbReference type="ARBA" id="ARBA00022692"/>
    </source>
</evidence>
<dbReference type="InterPro" id="IPR037066">
    <property type="entry name" value="Plug_dom_sf"/>
</dbReference>
<dbReference type="Gene3D" id="2.40.170.20">
    <property type="entry name" value="TonB-dependent receptor, beta-barrel domain"/>
    <property type="match status" value="1"/>
</dbReference>
<dbReference type="Gene3D" id="2.170.130.10">
    <property type="entry name" value="TonB-dependent receptor, plug domain"/>
    <property type="match status" value="1"/>
</dbReference>
<dbReference type="SUPFAM" id="SSF56935">
    <property type="entry name" value="Porins"/>
    <property type="match status" value="1"/>
</dbReference>
<dbReference type="InterPro" id="IPR039426">
    <property type="entry name" value="TonB-dep_rcpt-like"/>
</dbReference>
<evidence type="ECO:0000256" key="10">
    <source>
        <dbReference type="SAM" id="SignalP"/>
    </source>
</evidence>
<comment type="caution">
    <text evidence="13">The sequence shown here is derived from an EMBL/GenBank/DDBJ whole genome shotgun (WGS) entry which is preliminary data.</text>
</comment>
<evidence type="ECO:0000313" key="13">
    <source>
        <dbReference type="EMBL" id="MDG4716140.1"/>
    </source>
</evidence>
<proteinExistence type="inferred from homology"/>
<evidence type="ECO:0000256" key="3">
    <source>
        <dbReference type="ARBA" id="ARBA00022452"/>
    </source>
</evidence>
<feature type="domain" description="TonB-dependent receptor plug" evidence="12">
    <location>
        <begin position="128"/>
        <end position="228"/>
    </location>
</feature>
<evidence type="ECO:0000256" key="6">
    <source>
        <dbReference type="ARBA" id="ARBA00023136"/>
    </source>
</evidence>
<evidence type="ECO:0000259" key="12">
    <source>
        <dbReference type="Pfam" id="PF07715"/>
    </source>
</evidence>
<dbReference type="Pfam" id="PF00593">
    <property type="entry name" value="TonB_dep_Rec_b-barrel"/>
    <property type="match status" value="1"/>
</dbReference>
<comment type="subcellular location">
    <subcellularLocation>
        <location evidence="1 8">Cell outer membrane</location>
        <topology evidence="1 8">Multi-pass membrane protein</topology>
    </subcellularLocation>
</comment>
<feature type="chain" id="PRO_5046155140" evidence="10">
    <location>
        <begin position="19"/>
        <end position="944"/>
    </location>
</feature>
<dbReference type="Pfam" id="PF07715">
    <property type="entry name" value="Plug"/>
    <property type="match status" value="1"/>
</dbReference>
<feature type="signal peptide" evidence="10">
    <location>
        <begin position="1"/>
        <end position="18"/>
    </location>
</feature>
<keyword evidence="7 8" id="KW-0998">Cell outer membrane</keyword>
<dbReference type="NCBIfam" id="TIGR01782">
    <property type="entry name" value="TonB-Xanth-Caul"/>
    <property type="match status" value="1"/>
</dbReference>
<keyword evidence="5 9" id="KW-0798">TonB box</keyword>